<dbReference type="Proteomes" id="UP000732380">
    <property type="component" value="Unassembled WGS sequence"/>
</dbReference>
<comment type="caution">
    <text evidence="2">The sequence shown here is derived from an EMBL/GenBank/DDBJ whole genome shotgun (WGS) entry which is preliminary data.</text>
</comment>
<evidence type="ECO:0000313" key="2">
    <source>
        <dbReference type="EMBL" id="KAG6122915.1"/>
    </source>
</evidence>
<accession>A0A9P7Q775</accession>
<keyword evidence="3" id="KW-1185">Reference proteome</keyword>
<reference evidence="2 3" key="1">
    <citation type="journal article" date="2020" name="bioRxiv">
        <title>Whole genome comparisons of ergot fungi reveals the divergence and evolution of species within the genus Claviceps are the result of varying mechanisms driving genome evolution and host range expansion.</title>
        <authorList>
            <person name="Wyka S.A."/>
            <person name="Mondo S.J."/>
            <person name="Liu M."/>
            <person name="Dettman J."/>
            <person name="Nalam V."/>
            <person name="Broders K.D."/>
        </authorList>
    </citation>
    <scope>NUCLEOTIDE SEQUENCE [LARGE SCALE GENOMIC DNA]</scope>
    <source>
        <strain evidence="2 3">LM576</strain>
    </source>
</reference>
<proteinExistence type="predicted"/>
<sequence>MNGKVVVQRKRSTVSRVADSQAIVLEVSEMMSRRSLRSGRWGEGETTSASSQNRNLSGPFNGRQRTEYDQLECEKTL</sequence>
<name>A0A9P7Q775_9HYPO</name>
<evidence type="ECO:0000256" key="1">
    <source>
        <dbReference type="SAM" id="MobiDB-lite"/>
    </source>
</evidence>
<feature type="region of interest" description="Disordered" evidence="1">
    <location>
        <begin position="32"/>
        <end position="77"/>
    </location>
</feature>
<organism evidence="2 3">
    <name type="scientific">Claviceps humidiphila</name>
    <dbReference type="NCBI Taxonomy" id="1294629"/>
    <lineage>
        <taxon>Eukaryota</taxon>
        <taxon>Fungi</taxon>
        <taxon>Dikarya</taxon>
        <taxon>Ascomycota</taxon>
        <taxon>Pezizomycotina</taxon>
        <taxon>Sordariomycetes</taxon>
        <taxon>Hypocreomycetidae</taxon>
        <taxon>Hypocreales</taxon>
        <taxon>Clavicipitaceae</taxon>
        <taxon>Claviceps</taxon>
    </lineage>
</organism>
<evidence type="ECO:0000313" key="3">
    <source>
        <dbReference type="Proteomes" id="UP000732380"/>
    </source>
</evidence>
<gene>
    <name evidence="2" type="ORF">E4U13_000872</name>
</gene>
<dbReference type="AlphaFoldDB" id="A0A9P7Q775"/>
<dbReference type="EMBL" id="SRQM01000013">
    <property type="protein sequence ID" value="KAG6122915.1"/>
    <property type="molecule type" value="Genomic_DNA"/>
</dbReference>
<feature type="compositionally biased region" description="Basic and acidic residues" evidence="1">
    <location>
        <begin position="64"/>
        <end position="77"/>
    </location>
</feature>
<protein>
    <submittedName>
        <fullName evidence="2">Uncharacterized protein</fullName>
    </submittedName>
</protein>
<feature type="compositionally biased region" description="Polar residues" evidence="1">
    <location>
        <begin position="45"/>
        <end position="58"/>
    </location>
</feature>